<dbReference type="AlphaFoldDB" id="A0A0W8FQQ2"/>
<feature type="coiled-coil region" evidence="1">
    <location>
        <begin position="6"/>
        <end position="44"/>
    </location>
</feature>
<evidence type="ECO:0008006" key="3">
    <source>
        <dbReference type="Google" id="ProtNLM"/>
    </source>
</evidence>
<keyword evidence="1" id="KW-0175">Coiled coil</keyword>
<dbReference type="Pfam" id="PF14357">
    <property type="entry name" value="DUF4404"/>
    <property type="match status" value="1"/>
</dbReference>
<protein>
    <recommendedName>
        <fullName evidence="3">DUF4404 domain-containing protein</fullName>
    </recommendedName>
</protein>
<sequence>MIQDRLDKIEDKLKQSNTIKDNDKAELLNLVKTLRKEIADLSRTHHEQAESVAGFAELSAHEATRSEKSLELFNLSIEGLTSSVQGFEVSHPRLVELINTFCTMLARLGI</sequence>
<evidence type="ECO:0000313" key="2">
    <source>
        <dbReference type="EMBL" id="KUG23263.1"/>
    </source>
</evidence>
<proteinExistence type="predicted"/>
<accession>A0A0W8FQQ2</accession>
<dbReference type="EMBL" id="LNQE01000914">
    <property type="protein sequence ID" value="KUG23263.1"/>
    <property type="molecule type" value="Genomic_DNA"/>
</dbReference>
<name>A0A0W8FQQ2_9ZZZZ</name>
<comment type="caution">
    <text evidence="2">The sequence shown here is derived from an EMBL/GenBank/DDBJ whole genome shotgun (WGS) entry which is preliminary data.</text>
</comment>
<reference evidence="2" key="1">
    <citation type="journal article" date="2015" name="Proc. Natl. Acad. Sci. U.S.A.">
        <title>Networks of energetic and metabolic interactions define dynamics in microbial communities.</title>
        <authorList>
            <person name="Embree M."/>
            <person name="Liu J.K."/>
            <person name="Al-Bassam M.M."/>
            <person name="Zengler K."/>
        </authorList>
    </citation>
    <scope>NUCLEOTIDE SEQUENCE</scope>
</reference>
<evidence type="ECO:0000256" key="1">
    <source>
        <dbReference type="SAM" id="Coils"/>
    </source>
</evidence>
<organism evidence="2">
    <name type="scientific">hydrocarbon metagenome</name>
    <dbReference type="NCBI Taxonomy" id="938273"/>
    <lineage>
        <taxon>unclassified sequences</taxon>
        <taxon>metagenomes</taxon>
        <taxon>ecological metagenomes</taxon>
    </lineage>
</organism>
<dbReference type="InterPro" id="IPR025516">
    <property type="entry name" value="DUF4404"/>
</dbReference>
<gene>
    <name evidence="2" type="ORF">ASZ90_006924</name>
</gene>